<feature type="transmembrane region" description="Helical" evidence="1">
    <location>
        <begin position="35"/>
        <end position="63"/>
    </location>
</feature>
<reference evidence="3 4" key="1">
    <citation type="submission" date="2017-02" db="EMBL/GenBank/DDBJ databases">
        <title>The new phylogeny of genus Mycobacterium.</title>
        <authorList>
            <person name="Tortoli E."/>
            <person name="Trovato A."/>
            <person name="Cirillo D.M."/>
        </authorList>
    </citation>
    <scope>NUCLEOTIDE SEQUENCE [LARGE SCALE GENOMIC DNA]</scope>
    <source>
        <strain evidence="3 4">DSM 45145</strain>
    </source>
</reference>
<name>A0A7I7PCC6_9MYCO</name>
<protein>
    <submittedName>
        <fullName evidence="3">Gap protein</fullName>
    </submittedName>
</protein>
<keyword evidence="4" id="KW-1185">Reference proteome</keyword>
<evidence type="ECO:0000313" key="5">
    <source>
        <dbReference type="Proteomes" id="UP000466894"/>
    </source>
</evidence>
<dbReference type="OrthoDB" id="4627516at2"/>
<reference evidence="2 5" key="2">
    <citation type="journal article" date="2019" name="Emerg. Microbes Infect.">
        <title>Comprehensive subspecies identification of 175 nontuberculous mycobacteria species based on 7547 genomic profiles.</title>
        <authorList>
            <person name="Matsumoto Y."/>
            <person name="Kinjo T."/>
            <person name="Motooka D."/>
            <person name="Nabeya D."/>
            <person name="Jung N."/>
            <person name="Uechi K."/>
            <person name="Horii T."/>
            <person name="Iida T."/>
            <person name="Fujita J."/>
            <person name="Nakamura S."/>
        </authorList>
    </citation>
    <scope>NUCLEOTIDE SEQUENCE [LARGE SCALE GENOMIC DNA]</scope>
    <source>
        <strain evidence="2 5">JCM 16367</strain>
    </source>
</reference>
<organism evidence="2 5">
    <name type="scientific">Mycobacterium noviomagense</name>
    <dbReference type="NCBI Taxonomy" id="459858"/>
    <lineage>
        <taxon>Bacteria</taxon>
        <taxon>Bacillati</taxon>
        <taxon>Actinomycetota</taxon>
        <taxon>Actinomycetes</taxon>
        <taxon>Mycobacteriales</taxon>
        <taxon>Mycobacteriaceae</taxon>
        <taxon>Mycobacterium</taxon>
    </lineage>
</organism>
<dbReference type="AlphaFoldDB" id="A0A7I7PCC6"/>
<dbReference type="KEGG" id="mnv:MNVI_15910"/>
<feature type="transmembrane region" description="Helical" evidence="1">
    <location>
        <begin position="205"/>
        <end position="225"/>
    </location>
</feature>
<feature type="transmembrane region" description="Helical" evidence="1">
    <location>
        <begin position="84"/>
        <end position="105"/>
    </location>
</feature>
<feature type="transmembrane region" description="Helical" evidence="1">
    <location>
        <begin position="246"/>
        <end position="265"/>
    </location>
</feature>
<evidence type="ECO:0000313" key="4">
    <source>
        <dbReference type="Proteomes" id="UP000192374"/>
    </source>
</evidence>
<keyword evidence="1" id="KW-1133">Transmembrane helix</keyword>
<evidence type="ECO:0000256" key="1">
    <source>
        <dbReference type="SAM" id="Phobius"/>
    </source>
</evidence>
<dbReference type="EMBL" id="AP022583">
    <property type="protein sequence ID" value="BBY06273.1"/>
    <property type="molecule type" value="Genomic_DNA"/>
</dbReference>
<keyword evidence="1" id="KW-0472">Membrane</keyword>
<proteinExistence type="predicted"/>
<sequence>MWSTLLALTLLAALNPVRLGVTLLVISRPRPVQNLLAYWVGCLIPSVPYVLVPLMLLHVTPMLKSFAEDLSKPTTAVGSTVRHIQIGVGVFSLAVAAVLIVRFLVRPRAQLPTSGGDTSTMVLESDQPSAVARLLGRARDTQTEGGSAIRRLLRRVHKSWESGSLWLAFVIGIGFGPPAPEEVLYVLAIVVAAGVGTGTQVSAAIVFVVGMLAAVEIALASYLVIPAKTQALVQRLHDWARTHRRKILVAMCIVAGVSLVANGMGSV</sequence>
<accession>A0A7I7PCC6</accession>
<dbReference type="Proteomes" id="UP000466894">
    <property type="component" value="Chromosome"/>
</dbReference>
<dbReference type="InterPro" id="IPR021315">
    <property type="entry name" value="Gap/Sap"/>
</dbReference>
<dbReference type="Proteomes" id="UP000192374">
    <property type="component" value="Unassembled WGS sequence"/>
</dbReference>
<dbReference type="EMBL" id="MVIC01000068">
    <property type="protein sequence ID" value="ORB11007.1"/>
    <property type="molecule type" value="Genomic_DNA"/>
</dbReference>
<evidence type="ECO:0000313" key="2">
    <source>
        <dbReference type="EMBL" id="BBY06273.1"/>
    </source>
</evidence>
<evidence type="ECO:0000313" key="3">
    <source>
        <dbReference type="EMBL" id="ORB11007.1"/>
    </source>
</evidence>
<reference evidence="2" key="3">
    <citation type="submission" date="2020-02" db="EMBL/GenBank/DDBJ databases">
        <authorList>
            <person name="Matsumoto Y."/>
            <person name="Motooka D."/>
            <person name="Nakamura S."/>
        </authorList>
    </citation>
    <scope>NUCLEOTIDE SEQUENCE</scope>
    <source>
        <strain evidence="2">JCM 16367</strain>
    </source>
</reference>
<dbReference type="RefSeq" id="WP_083089921.1">
    <property type="nucleotide sequence ID" value="NZ_AP022583.1"/>
</dbReference>
<gene>
    <name evidence="3" type="ORF">BST37_21355</name>
    <name evidence="2" type="ORF">MNVI_15910</name>
</gene>
<keyword evidence="1" id="KW-0812">Transmembrane</keyword>
<dbReference type="Pfam" id="PF11139">
    <property type="entry name" value="SfLAP"/>
    <property type="match status" value="1"/>
</dbReference>